<dbReference type="GO" id="GO:0003995">
    <property type="term" value="F:acyl-CoA dehydrogenase activity"/>
    <property type="evidence" value="ECO:0007669"/>
    <property type="project" value="InterPro"/>
</dbReference>
<keyword evidence="3" id="KW-1185">Reference proteome</keyword>
<proteinExistence type="predicted"/>
<gene>
    <name evidence="2" type="ORF">AUC43_13385</name>
</gene>
<protein>
    <submittedName>
        <fullName evidence="2">Acyl-CoA reductase</fullName>
    </submittedName>
</protein>
<dbReference type="GO" id="GO:0008218">
    <property type="term" value="P:bioluminescence"/>
    <property type="evidence" value="ECO:0007669"/>
    <property type="project" value="InterPro"/>
</dbReference>
<dbReference type="RefSeq" id="WP_068194482.1">
    <property type="nucleotide sequence ID" value="NZ_CP013909.1"/>
</dbReference>
<dbReference type="Proteomes" id="UP000059542">
    <property type="component" value="Chromosome"/>
</dbReference>
<dbReference type="STRING" id="1411621.AUC43_13385"/>
<evidence type="ECO:0000313" key="2">
    <source>
        <dbReference type="EMBL" id="ALW85994.1"/>
    </source>
</evidence>
<dbReference type="EMBL" id="CP013909">
    <property type="protein sequence ID" value="ALW85994.1"/>
    <property type="molecule type" value="Genomic_DNA"/>
</dbReference>
<dbReference type="Pfam" id="PF05893">
    <property type="entry name" value="LuxC"/>
    <property type="match status" value="1"/>
</dbReference>
<reference evidence="2 3" key="1">
    <citation type="submission" date="2015-12" db="EMBL/GenBank/DDBJ databases">
        <authorList>
            <person name="Shamseldin A."/>
            <person name="Moawad H."/>
            <person name="Abd El-Rahim W.M."/>
            <person name="Sadowsky M.J."/>
        </authorList>
    </citation>
    <scope>NUCLEOTIDE SEQUENCE [LARGE SCALE GENOMIC DNA]</scope>
    <source>
        <strain evidence="2 3">DG5B</strain>
    </source>
</reference>
<dbReference type="InterPro" id="IPR008670">
    <property type="entry name" value="CoA_reduct_LuxC"/>
</dbReference>
<name>A0A0U4BQI5_9BACT</name>
<accession>A0A0U4BQI5</accession>
<dbReference type="AlphaFoldDB" id="A0A0U4BQI5"/>
<dbReference type="OrthoDB" id="1522941at2"/>
<sequence>MNHSERLAAFVALGQRLAALSSDEILTLAARARNQNAWFDEPSVTAAVAGIAHMLAEEPLRHWAARYPPEPTTVHQVGVVMAGNIPMVGFHDLLCVLLSGHILLAKLSADDTVLMTWLIEELTRIEPRFADFIQVLPRLNAADAFIATGSDNTARYFEFYFGKKPHLIRRNRTSVAVLTGQESSAELALLGPDIFQYYGLGCRNVSKLFVPENYDFVPLLDALQPCEGVINHHKYNNNYDYNKSILLVNRVHHYDNGFFLLRPSPALVSPISVAHYAEYCSEINLVDQLTDIAAQTQCVVSAGGRFAGSLPFGQAQSPGVDEYADRVDTMEFLAQLPKIFSSKT</sequence>
<evidence type="ECO:0000313" key="3">
    <source>
        <dbReference type="Proteomes" id="UP000059542"/>
    </source>
</evidence>
<dbReference type="KEGG" id="hyg:AUC43_13385"/>
<organism evidence="2 3">
    <name type="scientific">Hymenobacter sedentarius</name>
    <dbReference type="NCBI Taxonomy" id="1411621"/>
    <lineage>
        <taxon>Bacteria</taxon>
        <taxon>Pseudomonadati</taxon>
        <taxon>Bacteroidota</taxon>
        <taxon>Cytophagia</taxon>
        <taxon>Cytophagales</taxon>
        <taxon>Hymenobacteraceae</taxon>
        <taxon>Hymenobacter</taxon>
    </lineage>
</organism>
<keyword evidence="1" id="KW-0521">NADP</keyword>
<evidence type="ECO:0000256" key="1">
    <source>
        <dbReference type="ARBA" id="ARBA00022857"/>
    </source>
</evidence>